<evidence type="ECO:0008006" key="3">
    <source>
        <dbReference type="Google" id="ProtNLM"/>
    </source>
</evidence>
<dbReference type="RefSeq" id="WP_198688501.1">
    <property type="nucleotide sequence ID" value="NZ_CAWPUD010000017.1"/>
</dbReference>
<evidence type="ECO:0000313" key="1">
    <source>
        <dbReference type="EMBL" id="MBI6547697.1"/>
    </source>
</evidence>
<dbReference type="EMBL" id="JACOII010000020">
    <property type="protein sequence ID" value="MBI6547697.1"/>
    <property type="molecule type" value="Genomic_DNA"/>
</dbReference>
<protein>
    <recommendedName>
        <fullName evidence="3">Inverse autotransporter beta-barrel domain-containing protein</fullName>
    </recommendedName>
</protein>
<proteinExistence type="predicted"/>
<evidence type="ECO:0000313" key="2">
    <source>
        <dbReference type="Proteomes" id="UP000696184"/>
    </source>
</evidence>
<accession>A0ABS0U1D3</accession>
<comment type="caution">
    <text evidence="1">The sequence shown here is derived from an EMBL/GenBank/DDBJ whole genome shotgun (WGS) entry which is preliminary data.</text>
</comment>
<reference evidence="1 2" key="1">
    <citation type="submission" date="2020-08" db="EMBL/GenBank/DDBJ databases">
        <title>Description of Xenorhabdus lircayensis sp. nov., the symbiotic bacterium associated with the entomopathogenic nematode Steirnernema unicornum.</title>
        <authorList>
            <person name="Castaneda-Alvarez C."/>
            <person name="Prodan S."/>
            <person name="Zamorano A."/>
            <person name="San-Blas E."/>
            <person name="Aballay E."/>
        </authorList>
    </citation>
    <scope>NUCLEOTIDE SEQUENCE [LARGE SCALE GENOMIC DNA]</scope>
    <source>
        <strain evidence="1 2">VLS</strain>
    </source>
</reference>
<name>A0ABS0U1D3_9GAMM</name>
<gene>
    <name evidence="1" type="ORF">H8A87_02905</name>
</gene>
<organism evidence="1 2">
    <name type="scientific">Xenorhabdus lircayensis</name>
    <dbReference type="NCBI Taxonomy" id="2763499"/>
    <lineage>
        <taxon>Bacteria</taxon>
        <taxon>Pseudomonadati</taxon>
        <taxon>Pseudomonadota</taxon>
        <taxon>Gammaproteobacteria</taxon>
        <taxon>Enterobacterales</taxon>
        <taxon>Morganellaceae</taxon>
        <taxon>Xenorhabdus</taxon>
    </lineage>
</organism>
<dbReference type="Proteomes" id="UP000696184">
    <property type="component" value="Unassembled WGS sequence"/>
</dbReference>
<sequence length="569" mass="63927">MRHKKEIITVEDATNPITVSFISGSNVFKGQSIYLSITIDGEKNPGIFNKIAHIKIKPKTGSEHDFHVLEYVKYSSFNLENRTFGSTVILLEISEKITSNNISFTVVPIDNKGKDLTGFKPLPITYNIIKNTPPDIIILKTENEFIETPTTQNIIPNGTNRLYEGKVEDASEKSIKNTQIMITTQHNQFSPALINIATSEGNPIAIIGKQGERHFFVLKSDEHGKISFRAYPIQGQSARIDFVAKIANISREEYTAVMCIFPFDSKNRPLDNPFIFEMDIGGILKKSFDDTSFNTQINLYPGASKKDVLAFFTEYDNTKNKTLLSPTYRTGDVGMLSETPFPFTYDQLVLNQQGGLYYMVVKENGSPVYSDSLQMMYVGGDDSSEPDDDSDTVYDKPVIYSSYITKSEVKPSYPGARVYESASVAFDTISQQLIFGEYIDNSQNAGLYVVIQITNNSAEKLPTPDQKGTVKVSIKSSKNIQPQKYDFDLATKKLLTDGNRKYQIVTIPFCLLKEIHPIGDYRPSRLHIYYEITAKNNKKTKSKLFGVNIDTSDPSGPDFENYTYYGCPS</sequence>
<keyword evidence="2" id="KW-1185">Reference proteome</keyword>